<dbReference type="PROSITE" id="PS00028">
    <property type="entry name" value="ZINC_FINGER_C2H2_1"/>
    <property type="match status" value="1"/>
</dbReference>
<reference evidence="2" key="1">
    <citation type="submission" date="2019-06" db="EMBL/GenBank/DDBJ databases">
        <authorList>
            <consortium name="Wellcome Sanger Institute Data Sharing"/>
        </authorList>
    </citation>
    <scope>NUCLEOTIDE SEQUENCE [LARGE SCALE GENOMIC DNA]</scope>
</reference>
<feature type="domain" description="C2H2-type" evidence="1">
    <location>
        <begin position="36"/>
        <end position="56"/>
    </location>
</feature>
<dbReference type="InterPro" id="IPR013087">
    <property type="entry name" value="Znf_C2H2_type"/>
</dbReference>
<evidence type="ECO:0000259" key="1">
    <source>
        <dbReference type="PROSITE" id="PS00028"/>
    </source>
</evidence>
<accession>A0A672HPG0</accession>
<reference evidence="2" key="3">
    <citation type="submission" date="2025-09" db="UniProtKB">
        <authorList>
            <consortium name="Ensembl"/>
        </authorList>
    </citation>
    <scope>IDENTIFICATION</scope>
</reference>
<evidence type="ECO:0000313" key="3">
    <source>
        <dbReference type="Proteomes" id="UP000472267"/>
    </source>
</evidence>
<organism evidence="2 3">
    <name type="scientific">Salarias fasciatus</name>
    <name type="common">Jewelled blenny</name>
    <name type="synonym">Blennius fasciatus</name>
    <dbReference type="NCBI Taxonomy" id="181472"/>
    <lineage>
        <taxon>Eukaryota</taxon>
        <taxon>Metazoa</taxon>
        <taxon>Chordata</taxon>
        <taxon>Craniata</taxon>
        <taxon>Vertebrata</taxon>
        <taxon>Euteleostomi</taxon>
        <taxon>Actinopterygii</taxon>
        <taxon>Neopterygii</taxon>
        <taxon>Teleostei</taxon>
        <taxon>Neoteleostei</taxon>
        <taxon>Acanthomorphata</taxon>
        <taxon>Ovalentaria</taxon>
        <taxon>Blenniimorphae</taxon>
        <taxon>Blenniiformes</taxon>
        <taxon>Blennioidei</taxon>
        <taxon>Blenniidae</taxon>
        <taxon>Salariinae</taxon>
        <taxon>Salarias</taxon>
    </lineage>
</organism>
<dbReference type="Ensembl" id="ENSSFAT00005032061.1">
    <property type="protein sequence ID" value="ENSSFAP00005030942.1"/>
    <property type="gene ID" value="ENSSFAG00005015717.1"/>
</dbReference>
<name>A0A672HPG0_SALFA</name>
<dbReference type="AlphaFoldDB" id="A0A672HPG0"/>
<dbReference type="InterPro" id="IPR029063">
    <property type="entry name" value="SAM-dependent_MTases_sf"/>
</dbReference>
<dbReference type="Proteomes" id="UP000472267">
    <property type="component" value="Chromosome 23"/>
</dbReference>
<dbReference type="InParanoid" id="A0A672HPG0"/>
<sequence length="150" mass="15720">MCICHLPCRPLKTGSGSGSGSGPDQAGGRHGAHYHCVVCSGTIGRRTDMVGHLRRHGNRGETEGSYPGNAEPSNVDIQVLPNFGSPQRSDTYFNSKMKINRQLVLCCVSVLSLERPLDCLDAFGATGLEPGPRSCAAPCASPSMTSATCA</sequence>
<evidence type="ECO:0000313" key="2">
    <source>
        <dbReference type="Ensembl" id="ENSSFAP00005030942.1"/>
    </source>
</evidence>
<dbReference type="Gene3D" id="3.40.50.150">
    <property type="entry name" value="Vaccinia Virus protein VP39"/>
    <property type="match status" value="1"/>
</dbReference>
<reference evidence="2" key="2">
    <citation type="submission" date="2025-08" db="UniProtKB">
        <authorList>
            <consortium name="Ensembl"/>
        </authorList>
    </citation>
    <scope>IDENTIFICATION</scope>
</reference>
<protein>
    <recommendedName>
        <fullName evidence="1">C2H2-type domain-containing protein</fullName>
    </recommendedName>
</protein>
<proteinExistence type="predicted"/>
<keyword evidence="3" id="KW-1185">Reference proteome</keyword>